<organism evidence="2 3">
    <name type="scientific">Mycena rosella</name>
    <name type="common">Pink bonnet</name>
    <name type="synonym">Agaricus rosellus</name>
    <dbReference type="NCBI Taxonomy" id="1033263"/>
    <lineage>
        <taxon>Eukaryota</taxon>
        <taxon>Fungi</taxon>
        <taxon>Dikarya</taxon>
        <taxon>Basidiomycota</taxon>
        <taxon>Agaricomycotina</taxon>
        <taxon>Agaricomycetes</taxon>
        <taxon>Agaricomycetidae</taxon>
        <taxon>Agaricales</taxon>
        <taxon>Marasmiineae</taxon>
        <taxon>Mycenaceae</taxon>
        <taxon>Mycena</taxon>
    </lineage>
</organism>
<keyword evidence="3" id="KW-1185">Reference proteome</keyword>
<sequence>MPLLTSDARRAGRMERGAAGLEAAGCVSAFVVLGAGGGWSVWIGGAEIGRARSTACGGGSSRGHARASAGSWYGARGTCSDMETLRVRRLFVAARCSLSSPSPLPPLPLSLFPLTDLRQALIERAQTTLRHVVGARAAQSMVTEREAIAIIFSAEVSASLSSAAQQKRLGESMVVAARAEVDSAQLMRQAADILVSPAAMQIRQLKARECIFSTYPLPSHSSRLSSAFSFLSFLIPLSFLSCWRPSCSYPSPLVSLHPACPLLRATSPDHEYAYYAYALT</sequence>
<dbReference type="Proteomes" id="UP001221757">
    <property type="component" value="Unassembled WGS sequence"/>
</dbReference>
<dbReference type="EMBL" id="JARKIE010000065">
    <property type="protein sequence ID" value="KAJ7690372.1"/>
    <property type="molecule type" value="Genomic_DNA"/>
</dbReference>
<gene>
    <name evidence="2" type="ORF">B0H17DRAFT_1331431</name>
</gene>
<keyword evidence="1" id="KW-0812">Transmembrane</keyword>
<keyword evidence="1" id="KW-1133">Transmembrane helix</keyword>
<accession>A0AAD7DIH9</accession>
<dbReference type="AlphaFoldDB" id="A0AAD7DIH9"/>
<evidence type="ECO:0000313" key="3">
    <source>
        <dbReference type="Proteomes" id="UP001221757"/>
    </source>
</evidence>
<evidence type="ECO:0000256" key="1">
    <source>
        <dbReference type="SAM" id="Phobius"/>
    </source>
</evidence>
<proteinExistence type="predicted"/>
<protein>
    <recommendedName>
        <fullName evidence="4">Prohibitin</fullName>
    </recommendedName>
</protein>
<reference evidence="2" key="1">
    <citation type="submission" date="2023-03" db="EMBL/GenBank/DDBJ databases">
        <title>Massive genome expansion in bonnet fungi (Mycena s.s.) driven by repeated elements and novel gene families across ecological guilds.</title>
        <authorList>
            <consortium name="Lawrence Berkeley National Laboratory"/>
            <person name="Harder C.B."/>
            <person name="Miyauchi S."/>
            <person name="Viragh M."/>
            <person name="Kuo A."/>
            <person name="Thoen E."/>
            <person name="Andreopoulos B."/>
            <person name="Lu D."/>
            <person name="Skrede I."/>
            <person name="Drula E."/>
            <person name="Henrissat B."/>
            <person name="Morin E."/>
            <person name="Kohler A."/>
            <person name="Barry K."/>
            <person name="LaButti K."/>
            <person name="Morin E."/>
            <person name="Salamov A."/>
            <person name="Lipzen A."/>
            <person name="Mereny Z."/>
            <person name="Hegedus B."/>
            <person name="Baldrian P."/>
            <person name="Stursova M."/>
            <person name="Weitz H."/>
            <person name="Taylor A."/>
            <person name="Grigoriev I.V."/>
            <person name="Nagy L.G."/>
            <person name="Martin F."/>
            <person name="Kauserud H."/>
        </authorList>
    </citation>
    <scope>NUCLEOTIDE SEQUENCE</scope>
    <source>
        <strain evidence="2">CBHHK067</strain>
    </source>
</reference>
<evidence type="ECO:0000313" key="2">
    <source>
        <dbReference type="EMBL" id="KAJ7690372.1"/>
    </source>
</evidence>
<dbReference type="Gene3D" id="6.10.250.2090">
    <property type="match status" value="1"/>
</dbReference>
<evidence type="ECO:0008006" key="4">
    <source>
        <dbReference type="Google" id="ProtNLM"/>
    </source>
</evidence>
<name>A0AAD7DIH9_MYCRO</name>
<keyword evidence="1" id="KW-0472">Membrane</keyword>
<feature type="transmembrane region" description="Helical" evidence="1">
    <location>
        <begin position="21"/>
        <end position="42"/>
    </location>
</feature>
<comment type="caution">
    <text evidence="2">The sequence shown here is derived from an EMBL/GenBank/DDBJ whole genome shotgun (WGS) entry which is preliminary data.</text>
</comment>